<dbReference type="STRING" id="880070.Cycma_4752"/>
<name>G0J5I8_CYCMS</name>
<dbReference type="OrthoDB" id="327939at2"/>
<organism evidence="2 3">
    <name type="scientific">Cyclobacterium marinum (strain ATCC 25205 / DSM 745 / LMG 13164 / NCIMB 1802)</name>
    <name type="common">Flectobacillus marinus</name>
    <dbReference type="NCBI Taxonomy" id="880070"/>
    <lineage>
        <taxon>Bacteria</taxon>
        <taxon>Pseudomonadati</taxon>
        <taxon>Bacteroidota</taxon>
        <taxon>Cytophagia</taxon>
        <taxon>Cytophagales</taxon>
        <taxon>Cyclobacteriaceae</taxon>
        <taxon>Cyclobacterium</taxon>
    </lineage>
</organism>
<dbReference type="Proteomes" id="UP000001635">
    <property type="component" value="Chromosome"/>
</dbReference>
<evidence type="ECO:0000313" key="2">
    <source>
        <dbReference type="EMBL" id="AEL28437.1"/>
    </source>
</evidence>
<keyword evidence="1" id="KW-1133">Transmembrane helix</keyword>
<feature type="transmembrane region" description="Helical" evidence="1">
    <location>
        <begin position="34"/>
        <end position="58"/>
    </location>
</feature>
<dbReference type="PANTHER" id="PTHR36974:SF1">
    <property type="entry name" value="DOXX FAMILY MEMBRANE PROTEIN"/>
    <property type="match status" value="1"/>
</dbReference>
<dbReference type="HOGENOM" id="CLU_128738_4_1_10"/>
<keyword evidence="3" id="KW-1185">Reference proteome</keyword>
<keyword evidence="1" id="KW-0812">Transmembrane</keyword>
<dbReference type="PANTHER" id="PTHR36974">
    <property type="entry name" value="MEMBRANE PROTEIN-RELATED"/>
    <property type="match status" value="1"/>
</dbReference>
<accession>G0J5I8</accession>
<feature type="transmembrane region" description="Helical" evidence="1">
    <location>
        <begin position="94"/>
        <end position="112"/>
    </location>
</feature>
<gene>
    <name evidence="2" type="ordered locus">Cycma_4752</name>
</gene>
<dbReference type="eggNOG" id="COG4270">
    <property type="taxonomic scope" value="Bacteria"/>
</dbReference>
<proteinExistence type="predicted"/>
<feature type="transmembrane region" description="Helical" evidence="1">
    <location>
        <begin position="64"/>
        <end position="82"/>
    </location>
</feature>
<evidence type="ECO:0000256" key="1">
    <source>
        <dbReference type="SAM" id="Phobius"/>
    </source>
</evidence>
<keyword evidence="1" id="KW-0472">Membrane</keyword>
<feature type="transmembrane region" description="Helical" evidence="1">
    <location>
        <begin position="6"/>
        <end position="22"/>
    </location>
</feature>
<sequence length="114" mass="13048">MDEAFLYAMAIFYLTMGVMHFVKHRLFTSIIPPFIPVPKLINILVGSIELGLGIGLFFETSRTEAAYGIILLLIAVFPANLYMYQKKHLGIPKWLLLIRLPIQLVLIGWAYMYT</sequence>
<evidence type="ECO:0000313" key="3">
    <source>
        <dbReference type="Proteomes" id="UP000001635"/>
    </source>
</evidence>
<dbReference type="EMBL" id="CP002955">
    <property type="protein sequence ID" value="AEL28437.1"/>
    <property type="molecule type" value="Genomic_DNA"/>
</dbReference>
<dbReference type="KEGG" id="cmr:Cycma_4752"/>
<protein>
    <recommendedName>
        <fullName evidence="4">DoxX family protein</fullName>
    </recommendedName>
</protein>
<evidence type="ECO:0008006" key="4">
    <source>
        <dbReference type="Google" id="ProtNLM"/>
    </source>
</evidence>
<reference evidence="3" key="1">
    <citation type="submission" date="2011-07" db="EMBL/GenBank/DDBJ databases">
        <title>The complete genome of Cyclobacterium marinum DSM 745.</title>
        <authorList>
            <person name="Lucas S."/>
            <person name="Han J."/>
            <person name="Lapidus A."/>
            <person name="Bruce D."/>
            <person name="Goodwin L."/>
            <person name="Pitluck S."/>
            <person name="Peters L."/>
            <person name="Kyrpides N."/>
            <person name="Mavromatis K."/>
            <person name="Ivanova N."/>
            <person name="Ovchinnikova G."/>
            <person name="Chertkov O."/>
            <person name="Detter J.C."/>
            <person name="Tapia R."/>
            <person name="Han C."/>
            <person name="Land M."/>
            <person name="Hauser L."/>
            <person name="Markowitz V."/>
            <person name="Cheng J.-F."/>
            <person name="Hugenholtz P."/>
            <person name="Woyke T."/>
            <person name="Wu D."/>
            <person name="Tindall B."/>
            <person name="Schuetze A."/>
            <person name="Brambilla E."/>
            <person name="Klenk H.-P."/>
            <person name="Eisen J.A."/>
        </authorList>
    </citation>
    <scope>NUCLEOTIDE SEQUENCE [LARGE SCALE GENOMIC DNA]</scope>
    <source>
        <strain evidence="3">ATCC 25205 / DSM 745 / LMG 13164 / NCIMB 1802</strain>
    </source>
</reference>
<dbReference type="AlphaFoldDB" id="G0J5I8"/>